<gene>
    <name evidence="1" type="ORF">NCTC7807_00701</name>
</gene>
<dbReference type="InterPro" id="IPR032710">
    <property type="entry name" value="NTF2-like_dom_sf"/>
</dbReference>
<sequence>MATADSAHTPDRSVSAAIRGELALLGREVRSAPDRAARLLDPEFSEIGASGRRWTREALLAALPTFEADDEPAAEVGEMSGRLLAPGWVQLRFTTVRGERRVHRTSLWRLGEDTEGGERWRLYHHQGTPAATG</sequence>
<accession>A0A380MRY6</accession>
<name>A0A380MRY6_STRGR</name>
<protein>
    <submittedName>
        <fullName evidence="1">Uncharacterized protein conserved in bacteria</fullName>
    </submittedName>
</protein>
<dbReference type="EMBL" id="UHID01000001">
    <property type="protein sequence ID" value="SUO94097.1"/>
    <property type="molecule type" value="Genomic_DNA"/>
</dbReference>
<dbReference type="SUPFAM" id="SSF54427">
    <property type="entry name" value="NTF2-like"/>
    <property type="match status" value="1"/>
</dbReference>
<dbReference type="AlphaFoldDB" id="A0A380MRY6"/>
<proteinExistence type="predicted"/>
<evidence type="ECO:0000313" key="1">
    <source>
        <dbReference type="EMBL" id="SUO94097.1"/>
    </source>
</evidence>
<evidence type="ECO:0000313" key="2">
    <source>
        <dbReference type="Proteomes" id="UP000254150"/>
    </source>
</evidence>
<dbReference type="RefSeq" id="WP_115067869.1">
    <property type="nucleotide sequence ID" value="NZ_UHID01000001.1"/>
</dbReference>
<reference evidence="1 2" key="1">
    <citation type="submission" date="2018-06" db="EMBL/GenBank/DDBJ databases">
        <authorList>
            <consortium name="Pathogen Informatics"/>
            <person name="Doyle S."/>
        </authorList>
    </citation>
    <scope>NUCLEOTIDE SEQUENCE [LARGE SCALE GENOMIC DNA]</scope>
    <source>
        <strain evidence="1 2">NCTC7807</strain>
    </source>
</reference>
<dbReference type="Gene3D" id="3.10.450.50">
    <property type="match status" value="1"/>
</dbReference>
<dbReference type="Proteomes" id="UP000254150">
    <property type="component" value="Unassembled WGS sequence"/>
</dbReference>
<organism evidence="1 2">
    <name type="scientific">Streptomyces griseus</name>
    <dbReference type="NCBI Taxonomy" id="1911"/>
    <lineage>
        <taxon>Bacteria</taxon>
        <taxon>Bacillati</taxon>
        <taxon>Actinomycetota</taxon>
        <taxon>Actinomycetes</taxon>
        <taxon>Kitasatosporales</taxon>
        <taxon>Streptomycetaceae</taxon>
        <taxon>Streptomyces</taxon>
    </lineage>
</organism>